<protein>
    <recommendedName>
        <fullName evidence="2">HNH nuclease domain-containing protein</fullName>
    </recommendedName>
</protein>
<evidence type="ECO:0000259" key="2">
    <source>
        <dbReference type="Pfam" id="PF13391"/>
    </source>
</evidence>
<evidence type="ECO:0000313" key="4">
    <source>
        <dbReference type="Proteomes" id="UP000247810"/>
    </source>
</evidence>
<organism evidence="3 4">
    <name type="scientific">Aspergillus ellipticus CBS 707.79</name>
    <dbReference type="NCBI Taxonomy" id="1448320"/>
    <lineage>
        <taxon>Eukaryota</taxon>
        <taxon>Fungi</taxon>
        <taxon>Dikarya</taxon>
        <taxon>Ascomycota</taxon>
        <taxon>Pezizomycotina</taxon>
        <taxon>Eurotiomycetes</taxon>
        <taxon>Eurotiomycetidae</taxon>
        <taxon>Eurotiales</taxon>
        <taxon>Aspergillaceae</taxon>
        <taxon>Aspergillus</taxon>
        <taxon>Aspergillus subgen. Circumdati</taxon>
    </lineage>
</organism>
<keyword evidence="4" id="KW-1185">Reference proteome</keyword>
<feature type="region of interest" description="Disordered" evidence="1">
    <location>
        <begin position="359"/>
        <end position="378"/>
    </location>
</feature>
<dbReference type="EMBL" id="KZ826048">
    <property type="protein sequence ID" value="PYH89095.1"/>
    <property type="molecule type" value="Genomic_DNA"/>
</dbReference>
<dbReference type="VEuPathDB" id="FungiDB:BO71DRAFT_403337"/>
<dbReference type="OrthoDB" id="5416097at2759"/>
<dbReference type="Pfam" id="PF13391">
    <property type="entry name" value="HNH_2"/>
    <property type="match status" value="1"/>
</dbReference>
<reference evidence="3 4" key="1">
    <citation type="submission" date="2018-02" db="EMBL/GenBank/DDBJ databases">
        <title>The genomes of Aspergillus section Nigri reveals drivers in fungal speciation.</title>
        <authorList>
            <consortium name="DOE Joint Genome Institute"/>
            <person name="Vesth T.C."/>
            <person name="Nybo J."/>
            <person name="Theobald S."/>
            <person name="Brandl J."/>
            <person name="Frisvad J.C."/>
            <person name="Nielsen K.F."/>
            <person name="Lyhne E.K."/>
            <person name="Kogle M.E."/>
            <person name="Kuo A."/>
            <person name="Riley R."/>
            <person name="Clum A."/>
            <person name="Nolan M."/>
            <person name="Lipzen A."/>
            <person name="Salamov A."/>
            <person name="Henrissat B."/>
            <person name="Wiebenga A."/>
            <person name="De vries R.P."/>
            <person name="Grigoriev I.V."/>
            <person name="Mortensen U.H."/>
            <person name="Andersen M.R."/>
            <person name="Baker S.E."/>
        </authorList>
    </citation>
    <scope>NUCLEOTIDE SEQUENCE [LARGE SCALE GENOMIC DNA]</scope>
    <source>
        <strain evidence="3 4">CBS 707.79</strain>
    </source>
</reference>
<accession>A0A319CV11</accession>
<feature type="domain" description="HNH nuclease" evidence="2">
    <location>
        <begin position="130"/>
        <end position="215"/>
    </location>
</feature>
<sequence>MSTPAAPSLYSQEYLNLPSEERTKLLQRLKIILQKEYDHTTVPRFEWALLLLCDISKLESIVMLLEEGTITPGHFDALMDQAQKVIWEWTQSCRKDNNTLSSKTSVKSQSALTRDSVLPESARRRDQAKCVITKAWPINVCHIYPFSLLNANRSTAEYPTHYIWRTLINWWPAEKVNRWKEKIFNESGNPCDSLQNMITLSPCLHAMWNRGVFALRPVSRPAPDGRILTVEFLWIPPTGPLSSYLDRVDILTPPPPIIMKQSKTWLTTTTEFPIGATYMWEEDDENVRRVRTGDLISITTPDPEKYPLPSYDLLEMQFILQRLVRMSAAAGEIDQFTSSNDSGSERDANVTTWLESVSPEGCKSSLDTKGSLEPVSTPYDPTDTEWEGAYMEAHSHGHGSAYLC</sequence>
<proteinExistence type="predicted"/>
<dbReference type="AlphaFoldDB" id="A0A319CV11"/>
<evidence type="ECO:0000256" key="1">
    <source>
        <dbReference type="SAM" id="MobiDB-lite"/>
    </source>
</evidence>
<name>A0A319CV11_9EURO</name>
<dbReference type="InterPro" id="IPR003615">
    <property type="entry name" value="HNH_nuc"/>
</dbReference>
<evidence type="ECO:0000313" key="3">
    <source>
        <dbReference type="EMBL" id="PYH89095.1"/>
    </source>
</evidence>
<dbReference type="Proteomes" id="UP000247810">
    <property type="component" value="Unassembled WGS sequence"/>
</dbReference>
<gene>
    <name evidence="3" type="ORF">BO71DRAFT_403337</name>
</gene>